<organism evidence="2 3">
    <name type="scientific">Dactylosporangium matsuzakiense</name>
    <dbReference type="NCBI Taxonomy" id="53360"/>
    <lineage>
        <taxon>Bacteria</taxon>
        <taxon>Bacillati</taxon>
        <taxon>Actinomycetota</taxon>
        <taxon>Actinomycetes</taxon>
        <taxon>Micromonosporales</taxon>
        <taxon>Micromonosporaceae</taxon>
        <taxon>Dactylosporangium</taxon>
    </lineage>
</organism>
<evidence type="ECO:0000313" key="3">
    <source>
        <dbReference type="Proteomes" id="UP001143480"/>
    </source>
</evidence>
<keyword evidence="3" id="KW-1185">Reference proteome</keyword>
<evidence type="ECO:0000313" key="2">
    <source>
        <dbReference type="EMBL" id="GLL06357.1"/>
    </source>
</evidence>
<dbReference type="Proteomes" id="UP001143480">
    <property type="component" value="Unassembled WGS sequence"/>
</dbReference>
<dbReference type="RefSeq" id="WP_261965223.1">
    <property type="nucleotide sequence ID" value="NZ_BAAAXA010000001.1"/>
</dbReference>
<dbReference type="EMBL" id="BSFP01000072">
    <property type="protein sequence ID" value="GLL06357.1"/>
    <property type="molecule type" value="Genomic_DNA"/>
</dbReference>
<evidence type="ECO:0000256" key="1">
    <source>
        <dbReference type="SAM" id="SignalP"/>
    </source>
</evidence>
<evidence type="ECO:0008006" key="4">
    <source>
        <dbReference type="Google" id="ProtNLM"/>
    </source>
</evidence>
<dbReference type="InterPro" id="IPR011048">
    <property type="entry name" value="Haem_d1_sf"/>
</dbReference>
<sequence length="853" mass="89324">MRSRSALRRLLIVPVAVVLAVGFLPGRAVAAPPGPHTGQGAIADPDHALGARWRSSSDVVVTGAGDADGYHLYIAREKDAFGWQTLATLKSTDIDVGPWGGSVCVTGSGRYAVAVFAPVKASNDPKLMMAGALAAVVDISTGKATAVAAGVQFSYFDPACGPGDRALLTRAVGDDTEAGRSTDLLTVDAAAGKVTGTRHVAAQLTTPAAAPDGDYGIVAGQLVKVAASGSVSALGRPQGRPFAVHATAGGGIDVLSADGETAVAQRFGGGRFTTTATGPRNRMQLFGLRGGRNVLVGQVGKAADLPPDLTTLAEDKQVGTVSGDGHLIVEGVLTSQAEAAAAQPLTAVDPGAAGRVPANLELAILAQETNLSQASWHAVPGDTGNPLIAGYYGTYDINTIAYDKADCGYGIGQVTTGMSSNDNPLDRFTHPQQVAVAVDYEANIAASVNILVSKWNQLHAEPDPYKDTLNNDNADYIENWFLALWAYNSGLHTYDQRNLPDSGGHFGLGWLNNPANPDYSAGRDGFLRDTLADAETPNHWSYPERIMGWVETPQNKGGQFSQAYKYPAFGSNPNIFFRNLVPHYGVTLPGLYDFCDTQFGCSQANNGCPAVNSSCWWHGHIDFADCTAGRCTTENLQYLPGSGAEPGVVRTYPTGCTPFDATAVTGRDPNVQINMVYTLRDTGQYNLGCAIPTNTLGGKFLLRGGSPAGQSGAPYADIDLHQLGAGYLGHMWFTHGASGSALAKHKVVGAWEPELPLLPGQSKTYTIWAHQPSHGGTWATAVYNIQKVANNKTLYNSPVIDQGPEADGALGSDHWVNLGTYVLGRGARVLLSNDGAPAGADVAYDAMAFVPMV</sequence>
<reference evidence="2" key="2">
    <citation type="submission" date="2023-01" db="EMBL/GenBank/DDBJ databases">
        <authorList>
            <person name="Sun Q."/>
            <person name="Evtushenko L."/>
        </authorList>
    </citation>
    <scope>NUCLEOTIDE SEQUENCE</scope>
    <source>
        <strain evidence="2">VKM Ac-1321</strain>
    </source>
</reference>
<proteinExistence type="predicted"/>
<accession>A0A9W6NRP8</accession>
<name>A0A9W6NRP8_9ACTN</name>
<keyword evidence="1" id="KW-0732">Signal</keyword>
<feature type="signal peptide" evidence="1">
    <location>
        <begin position="1"/>
        <end position="30"/>
    </location>
</feature>
<protein>
    <recommendedName>
        <fullName evidence="4">Transglycosylase SLT domain-containing protein</fullName>
    </recommendedName>
</protein>
<gene>
    <name evidence="2" type="ORF">GCM10017581_081070</name>
</gene>
<dbReference type="SUPFAM" id="SSF51004">
    <property type="entry name" value="C-terminal (heme d1) domain of cytochrome cd1-nitrite reductase"/>
    <property type="match status" value="1"/>
</dbReference>
<reference evidence="2" key="1">
    <citation type="journal article" date="2014" name="Int. J. Syst. Evol. Microbiol.">
        <title>Complete genome sequence of Corynebacterium casei LMG S-19264T (=DSM 44701T), isolated from a smear-ripened cheese.</title>
        <authorList>
            <consortium name="US DOE Joint Genome Institute (JGI-PGF)"/>
            <person name="Walter F."/>
            <person name="Albersmeier A."/>
            <person name="Kalinowski J."/>
            <person name="Ruckert C."/>
        </authorList>
    </citation>
    <scope>NUCLEOTIDE SEQUENCE</scope>
    <source>
        <strain evidence="2">VKM Ac-1321</strain>
    </source>
</reference>
<dbReference type="AlphaFoldDB" id="A0A9W6NRP8"/>
<comment type="caution">
    <text evidence="2">The sequence shown here is derived from an EMBL/GenBank/DDBJ whole genome shotgun (WGS) entry which is preliminary data.</text>
</comment>
<feature type="chain" id="PRO_5040885621" description="Transglycosylase SLT domain-containing protein" evidence="1">
    <location>
        <begin position="31"/>
        <end position="853"/>
    </location>
</feature>